<gene>
    <name evidence="1" type="ORF">SRABI133_04373</name>
</gene>
<name>A0A9W4PIA9_9BACI</name>
<dbReference type="AlphaFoldDB" id="A0A9W4PIA9"/>
<dbReference type="Proteomes" id="UP000789326">
    <property type="component" value="Unassembled WGS sequence"/>
</dbReference>
<proteinExistence type="predicted"/>
<protein>
    <submittedName>
        <fullName evidence="1">Uncharacterized protein</fullName>
    </submittedName>
</protein>
<evidence type="ECO:0000313" key="2">
    <source>
        <dbReference type="Proteomes" id="UP000789326"/>
    </source>
</evidence>
<dbReference type="EMBL" id="CAKKMG010000093">
    <property type="protein sequence ID" value="CAH0295136.1"/>
    <property type="molecule type" value="Genomic_DNA"/>
</dbReference>
<comment type="caution">
    <text evidence="1">The sequence shown here is derived from an EMBL/GenBank/DDBJ whole genome shotgun (WGS) entry which is preliminary data.</text>
</comment>
<sequence>MPFGILTHMLHAHQHGTINLLLVNLKIIVIMNQNLEHVKVFIRVSLSGGGLLFHFKELIRAPFFMQQTDTSTRKYGFHGKIMKKMACSLGDF</sequence>
<evidence type="ECO:0000313" key="1">
    <source>
        <dbReference type="EMBL" id="CAH0295136.1"/>
    </source>
</evidence>
<reference evidence="1" key="1">
    <citation type="submission" date="2021-11" db="EMBL/GenBank/DDBJ databases">
        <authorList>
            <person name="Bulgarelli D."/>
        </authorList>
    </citation>
    <scope>NUCLEOTIDE SEQUENCE</scope>
    <source>
        <strain evidence="1">Bi133</strain>
    </source>
</reference>
<organism evidence="1 2">
    <name type="scientific">Peribacillus simplex</name>
    <dbReference type="NCBI Taxonomy" id="1478"/>
    <lineage>
        <taxon>Bacteria</taxon>
        <taxon>Bacillati</taxon>
        <taxon>Bacillota</taxon>
        <taxon>Bacilli</taxon>
        <taxon>Bacillales</taxon>
        <taxon>Bacillaceae</taxon>
        <taxon>Peribacillus</taxon>
    </lineage>
</organism>
<accession>A0A9W4PIA9</accession>